<evidence type="ECO:0000313" key="7">
    <source>
        <dbReference type="EMBL" id="MBB3925911.1"/>
    </source>
</evidence>
<evidence type="ECO:0000256" key="1">
    <source>
        <dbReference type="ARBA" id="ARBA00023015"/>
    </source>
</evidence>
<dbReference type="InterPro" id="IPR050109">
    <property type="entry name" value="HTH-type_TetR-like_transc_reg"/>
</dbReference>
<comment type="caution">
    <text evidence="7">The sequence shown here is derived from an EMBL/GenBank/DDBJ whole genome shotgun (WGS) entry which is preliminary data.</text>
</comment>
<dbReference type="Pfam" id="PF00440">
    <property type="entry name" value="TetR_N"/>
    <property type="match status" value="1"/>
</dbReference>
<accession>A0A7W6BIY9</accession>
<dbReference type="GO" id="GO:0000976">
    <property type="term" value="F:transcription cis-regulatory region binding"/>
    <property type="evidence" value="ECO:0007669"/>
    <property type="project" value="TreeGrafter"/>
</dbReference>
<protein>
    <submittedName>
        <fullName evidence="7">AcrR family transcriptional regulator</fullName>
    </submittedName>
</protein>
<dbReference type="RefSeq" id="WP_188071450.1">
    <property type="nucleotide sequence ID" value="NZ_BSPS01000001.1"/>
</dbReference>
<feature type="region of interest" description="Disordered" evidence="5">
    <location>
        <begin position="1"/>
        <end position="22"/>
    </location>
</feature>
<dbReference type="PROSITE" id="PS50977">
    <property type="entry name" value="HTH_TETR_2"/>
    <property type="match status" value="1"/>
</dbReference>
<name>A0A7W6BIY9_9SPHN</name>
<dbReference type="InterPro" id="IPR009057">
    <property type="entry name" value="Homeodomain-like_sf"/>
</dbReference>
<dbReference type="Gene3D" id="1.10.10.60">
    <property type="entry name" value="Homeodomain-like"/>
    <property type="match status" value="1"/>
</dbReference>
<dbReference type="PRINTS" id="PR00455">
    <property type="entry name" value="HTHTETR"/>
</dbReference>
<dbReference type="Gene3D" id="1.10.357.10">
    <property type="entry name" value="Tetracycline Repressor, domain 2"/>
    <property type="match status" value="1"/>
</dbReference>
<keyword evidence="8" id="KW-1185">Reference proteome</keyword>
<feature type="domain" description="HTH tetR-type" evidence="6">
    <location>
        <begin position="26"/>
        <end position="86"/>
    </location>
</feature>
<sequence>MTETSAETGAEPAAAGKPRRVRRSTEEIRALILSAARSCFAERGYSGATTRLVAERAGVAEPLIFNNFGSKAALFAEAVVGPFNARFSEFLSASDMMPPDREQRSAHFVHSVYPFLRDNADLLHALVKSTGDMEAEPLHALDDYFSRAVSRMRTQYEAAGLRFDVEPELLVRYCFGMLAGAVLFRDWFFPETGPREDVAEAALARMLFKAAEPADR</sequence>
<proteinExistence type="predicted"/>
<evidence type="ECO:0000256" key="2">
    <source>
        <dbReference type="ARBA" id="ARBA00023125"/>
    </source>
</evidence>
<dbReference type="GO" id="GO:0003700">
    <property type="term" value="F:DNA-binding transcription factor activity"/>
    <property type="evidence" value="ECO:0007669"/>
    <property type="project" value="TreeGrafter"/>
</dbReference>
<keyword evidence="2 4" id="KW-0238">DNA-binding</keyword>
<feature type="DNA-binding region" description="H-T-H motif" evidence="4">
    <location>
        <begin position="49"/>
        <end position="68"/>
    </location>
</feature>
<evidence type="ECO:0000259" key="6">
    <source>
        <dbReference type="PROSITE" id="PS50977"/>
    </source>
</evidence>
<reference evidence="7 8" key="1">
    <citation type="submission" date="2020-08" db="EMBL/GenBank/DDBJ databases">
        <title>Genomic Encyclopedia of Type Strains, Phase IV (KMG-IV): sequencing the most valuable type-strain genomes for metagenomic binning, comparative biology and taxonomic classification.</title>
        <authorList>
            <person name="Goeker M."/>
        </authorList>
    </citation>
    <scope>NUCLEOTIDE SEQUENCE [LARGE SCALE GENOMIC DNA]</scope>
    <source>
        <strain evidence="7 8">DSM 26189</strain>
    </source>
</reference>
<keyword evidence="3" id="KW-0804">Transcription</keyword>
<organism evidence="7 8">
    <name type="scientific">Sphingobium jiangsuense</name>
    <dbReference type="NCBI Taxonomy" id="870476"/>
    <lineage>
        <taxon>Bacteria</taxon>
        <taxon>Pseudomonadati</taxon>
        <taxon>Pseudomonadota</taxon>
        <taxon>Alphaproteobacteria</taxon>
        <taxon>Sphingomonadales</taxon>
        <taxon>Sphingomonadaceae</taxon>
        <taxon>Sphingobium</taxon>
    </lineage>
</organism>
<dbReference type="InterPro" id="IPR001647">
    <property type="entry name" value="HTH_TetR"/>
</dbReference>
<dbReference type="SUPFAM" id="SSF46689">
    <property type="entry name" value="Homeodomain-like"/>
    <property type="match status" value="1"/>
</dbReference>
<evidence type="ECO:0000256" key="4">
    <source>
        <dbReference type="PROSITE-ProRule" id="PRU00335"/>
    </source>
</evidence>
<dbReference type="PANTHER" id="PTHR30055:SF234">
    <property type="entry name" value="HTH-TYPE TRANSCRIPTIONAL REGULATOR BETI"/>
    <property type="match status" value="1"/>
</dbReference>
<dbReference type="EMBL" id="JACIDT010000004">
    <property type="protein sequence ID" value="MBB3925911.1"/>
    <property type="molecule type" value="Genomic_DNA"/>
</dbReference>
<evidence type="ECO:0000313" key="8">
    <source>
        <dbReference type="Proteomes" id="UP000571950"/>
    </source>
</evidence>
<keyword evidence="1" id="KW-0805">Transcription regulation</keyword>
<evidence type="ECO:0000256" key="3">
    <source>
        <dbReference type="ARBA" id="ARBA00023163"/>
    </source>
</evidence>
<gene>
    <name evidence="7" type="ORF">GGR43_001626</name>
</gene>
<dbReference type="PANTHER" id="PTHR30055">
    <property type="entry name" value="HTH-TYPE TRANSCRIPTIONAL REGULATOR RUTR"/>
    <property type="match status" value="1"/>
</dbReference>
<dbReference type="Proteomes" id="UP000571950">
    <property type="component" value="Unassembled WGS sequence"/>
</dbReference>
<dbReference type="AlphaFoldDB" id="A0A7W6BIY9"/>
<evidence type="ECO:0000256" key="5">
    <source>
        <dbReference type="SAM" id="MobiDB-lite"/>
    </source>
</evidence>